<protein>
    <submittedName>
        <fullName evidence="1">Uncharacterized protein</fullName>
    </submittedName>
</protein>
<name>A0A653DC32_CALMS</name>
<gene>
    <name evidence="1" type="ORF">CALMAC_LOCUS16304</name>
</gene>
<keyword evidence="2" id="KW-1185">Reference proteome</keyword>
<organism evidence="1 2">
    <name type="scientific">Callosobruchus maculatus</name>
    <name type="common">Southern cowpea weevil</name>
    <name type="synonym">Pulse bruchid</name>
    <dbReference type="NCBI Taxonomy" id="64391"/>
    <lineage>
        <taxon>Eukaryota</taxon>
        <taxon>Metazoa</taxon>
        <taxon>Ecdysozoa</taxon>
        <taxon>Arthropoda</taxon>
        <taxon>Hexapoda</taxon>
        <taxon>Insecta</taxon>
        <taxon>Pterygota</taxon>
        <taxon>Neoptera</taxon>
        <taxon>Endopterygota</taxon>
        <taxon>Coleoptera</taxon>
        <taxon>Polyphaga</taxon>
        <taxon>Cucujiformia</taxon>
        <taxon>Chrysomeloidea</taxon>
        <taxon>Chrysomelidae</taxon>
        <taxon>Bruchinae</taxon>
        <taxon>Bruchini</taxon>
        <taxon>Callosobruchus</taxon>
    </lineage>
</organism>
<evidence type="ECO:0000313" key="2">
    <source>
        <dbReference type="Proteomes" id="UP000410492"/>
    </source>
</evidence>
<reference evidence="1 2" key="1">
    <citation type="submission" date="2019-01" db="EMBL/GenBank/DDBJ databases">
        <authorList>
            <person name="Sayadi A."/>
        </authorList>
    </citation>
    <scope>NUCLEOTIDE SEQUENCE [LARGE SCALE GENOMIC DNA]</scope>
</reference>
<dbReference type="AlphaFoldDB" id="A0A653DC32"/>
<evidence type="ECO:0000313" key="1">
    <source>
        <dbReference type="EMBL" id="VEN57755.1"/>
    </source>
</evidence>
<proteinExistence type="predicted"/>
<dbReference type="Proteomes" id="UP000410492">
    <property type="component" value="Unassembled WGS sequence"/>
</dbReference>
<sequence>MLTIEKIQIYQILARFIKVLHDCVTIWIHSVNLYHHKEYPIPKDIIICKT</sequence>
<accession>A0A653DC32</accession>
<dbReference type="EMBL" id="CAACVG010011291">
    <property type="protein sequence ID" value="VEN57755.1"/>
    <property type="molecule type" value="Genomic_DNA"/>
</dbReference>